<proteinExistence type="predicted"/>
<dbReference type="PROSITE" id="PS00892">
    <property type="entry name" value="HIT_1"/>
    <property type="match status" value="1"/>
</dbReference>
<sequence length="112" mass="12237">MSCLFCQIIDGSIPSKPIYQDDECYAFADINPQAPVHILIVPRKHVASIAHAGKEHNSLVGHLHWVAAEIARSKGLVEGYRTVINTGEHGGQTVEHIHVHLLGGRHLAWPPG</sequence>
<feature type="active site" description="Tele-AMP-histidine intermediate" evidence="1">
    <location>
        <position position="98"/>
    </location>
</feature>
<dbReference type="InterPro" id="IPR011146">
    <property type="entry name" value="HIT-like"/>
</dbReference>
<dbReference type="AlphaFoldDB" id="A0AAU7DJY9"/>
<reference evidence="5" key="1">
    <citation type="submission" date="2023-03" db="EMBL/GenBank/DDBJ databases">
        <title>Edaphobacter sp.</title>
        <authorList>
            <person name="Huber K.J."/>
            <person name="Papendorf J."/>
            <person name="Pilke C."/>
            <person name="Bunk B."/>
            <person name="Sproeer C."/>
            <person name="Pester M."/>
        </authorList>
    </citation>
    <scope>NUCLEOTIDE SEQUENCE</scope>
    <source>
        <strain evidence="5">DSM 110680</strain>
    </source>
</reference>
<dbReference type="RefSeq" id="WP_348263652.1">
    <property type="nucleotide sequence ID" value="NZ_CP121196.1"/>
</dbReference>
<dbReference type="PROSITE" id="PS51084">
    <property type="entry name" value="HIT_2"/>
    <property type="match status" value="1"/>
</dbReference>
<feature type="domain" description="HIT" evidence="4">
    <location>
        <begin position="4"/>
        <end position="112"/>
    </location>
</feature>
<evidence type="ECO:0000256" key="3">
    <source>
        <dbReference type="PROSITE-ProRule" id="PRU00464"/>
    </source>
</evidence>
<gene>
    <name evidence="5" type="ORF">P8935_03615</name>
</gene>
<dbReference type="EMBL" id="CP121196">
    <property type="protein sequence ID" value="XBH18427.1"/>
    <property type="molecule type" value="Genomic_DNA"/>
</dbReference>
<evidence type="ECO:0000256" key="1">
    <source>
        <dbReference type="PIRSR" id="PIRSR601310-1"/>
    </source>
</evidence>
<dbReference type="InterPro" id="IPR019808">
    <property type="entry name" value="Histidine_triad_CS"/>
</dbReference>
<evidence type="ECO:0000313" key="5">
    <source>
        <dbReference type="EMBL" id="XBH18427.1"/>
    </source>
</evidence>
<protein>
    <submittedName>
        <fullName evidence="5">Histidine triad nucleotide-binding protein</fullName>
    </submittedName>
</protein>
<name>A0AAU7DJY9_9BACT</name>
<organism evidence="5">
    <name type="scientific">Telmatobacter sp. DSM 110680</name>
    <dbReference type="NCBI Taxonomy" id="3036704"/>
    <lineage>
        <taxon>Bacteria</taxon>
        <taxon>Pseudomonadati</taxon>
        <taxon>Acidobacteriota</taxon>
        <taxon>Terriglobia</taxon>
        <taxon>Terriglobales</taxon>
        <taxon>Acidobacteriaceae</taxon>
        <taxon>Telmatobacter</taxon>
    </lineage>
</organism>
<feature type="short sequence motif" description="Histidine triad motif" evidence="2 3">
    <location>
        <begin position="96"/>
        <end position="100"/>
    </location>
</feature>
<dbReference type="PANTHER" id="PTHR23089">
    <property type="entry name" value="HISTIDINE TRIAD HIT PROTEIN"/>
    <property type="match status" value="1"/>
</dbReference>
<evidence type="ECO:0000256" key="2">
    <source>
        <dbReference type="PIRSR" id="PIRSR601310-3"/>
    </source>
</evidence>
<dbReference type="Gene3D" id="3.30.428.10">
    <property type="entry name" value="HIT-like"/>
    <property type="match status" value="1"/>
</dbReference>
<dbReference type="Pfam" id="PF11969">
    <property type="entry name" value="DcpS_C"/>
    <property type="match status" value="1"/>
</dbReference>
<evidence type="ECO:0000259" key="4">
    <source>
        <dbReference type="PROSITE" id="PS51084"/>
    </source>
</evidence>
<dbReference type="GO" id="GO:0003824">
    <property type="term" value="F:catalytic activity"/>
    <property type="evidence" value="ECO:0007669"/>
    <property type="project" value="InterPro"/>
</dbReference>
<dbReference type="CDD" id="cd01276">
    <property type="entry name" value="PKCI_related"/>
    <property type="match status" value="1"/>
</dbReference>
<dbReference type="SUPFAM" id="SSF54197">
    <property type="entry name" value="HIT-like"/>
    <property type="match status" value="1"/>
</dbReference>
<accession>A0AAU7DJY9</accession>
<dbReference type="InterPro" id="IPR001310">
    <property type="entry name" value="Histidine_triad_HIT"/>
</dbReference>
<dbReference type="PRINTS" id="PR00332">
    <property type="entry name" value="HISTRIAD"/>
</dbReference>
<dbReference type="InterPro" id="IPR036265">
    <property type="entry name" value="HIT-like_sf"/>
</dbReference>